<dbReference type="AlphaFoldDB" id="A0AAD7QZP6"/>
<dbReference type="EMBL" id="JARPMG010000001">
    <property type="protein sequence ID" value="KAJ8104370.1"/>
    <property type="molecule type" value="Genomic_DNA"/>
</dbReference>
<dbReference type="GO" id="GO:0016491">
    <property type="term" value="F:oxidoreductase activity"/>
    <property type="evidence" value="ECO:0007669"/>
    <property type="project" value="UniProtKB-KW"/>
</dbReference>
<evidence type="ECO:0000256" key="1">
    <source>
        <dbReference type="ARBA" id="ARBA00006484"/>
    </source>
</evidence>
<dbReference type="SUPFAM" id="SSF51735">
    <property type="entry name" value="NAD(P)-binding Rossmann-fold domains"/>
    <property type="match status" value="1"/>
</dbReference>
<protein>
    <submittedName>
        <fullName evidence="3">Short-chain dehydrogenase</fullName>
    </submittedName>
</protein>
<dbReference type="PANTHER" id="PTHR42901:SF1">
    <property type="entry name" value="ALCOHOL DEHYDROGENASE"/>
    <property type="match status" value="1"/>
</dbReference>
<reference evidence="3" key="1">
    <citation type="submission" date="2023-03" db="EMBL/GenBank/DDBJ databases">
        <title>Near-Complete genome sequence of Lipomyces tetrasporous NRRL Y-64009, an oleaginous yeast capable of growing on lignocellulosic hydrolysates.</title>
        <authorList>
            <consortium name="Lawrence Berkeley National Laboratory"/>
            <person name="Jagtap S.S."/>
            <person name="Liu J.-J."/>
            <person name="Walukiewicz H.E."/>
            <person name="Pangilinan J."/>
            <person name="Lipzen A."/>
            <person name="Ahrendt S."/>
            <person name="Koriabine M."/>
            <person name="Cobaugh K."/>
            <person name="Salamov A."/>
            <person name="Yoshinaga Y."/>
            <person name="Ng V."/>
            <person name="Daum C."/>
            <person name="Grigoriev I.V."/>
            <person name="Slininger P.J."/>
            <person name="Dien B.S."/>
            <person name="Jin Y.-S."/>
            <person name="Rao C.V."/>
        </authorList>
    </citation>
    <scope>NUCLEOTIDE SEQUENCE</scope>
    <source>
        <strain evidence="3">NRRL Y-64009</strain>
    </source>
</reference>
<dbReference type="CDD" id="cd05233">
    <property type="entry name" value="SDR_c"/>
    <property type="match status" value="1"/>
</dbReference>
<organism evidence="3 4">
    <name type="scientific">Lipomyces tetrasporus</name>
    <dbReference type="NCBI Taxonomy" id="54092"/>
    <lineage>
        <taxon>Eukaryota</taxon>
        <taxon>Fungi</taxon>
        <taxon>Dikarya</taxon>
        <taxon>Ascomycota</taxon>
        <taxon>Saccharomycotina</taxon>
        <taxon>Lipomycetes</taxon>
        <taxon>Lipomycetales</taxon>
        <taxon>Lipomycetaceae</taxon>
        <taxon>Lipomyces</taxon>
    </lineage>
</organism>
<dbReference type="Proteomes" id="UP001217417">
    <property type="component" value="Unassembled WGS sequence"/>
</dbReference>
<dbReference type="InterPro" id="IPR036291">
    <property type="entry name" value="NAD(P)-bd_dom_sf"/>
</dbReference>
<keyword evidence="4" id="KW-1185">Reference proteome</keyword>
<evidence type="ECO:0000313" key="3">
    <source>
        <dbReference type="EMBL" id="KAJ8104370.1"/>
    </source>
</evidence>
<dbReference type="RefSeq" id="XP_056047820.1">
    <property type="nucleotide sequence ID" value="XM_056186490.1"/>
</dbReference>
<dbReference type="GeneID" id="80881656"/>
<dbReference type="Pfam" id="PF00106">
    <property type="entry name" value="adh_short"/>
    <property type="match status" value="1"/>
</dbReference>
<keyword evidence="2" id="KW-0560">Oxidoreductase</keyword>
<dbReference type="Gene3D" id="3.40.50.720">
    <property type="entry name" value="NAD(P)-binding Rossmann-like Domain"/>
    <property type="match status" value="1"/>
</dbReference>
<accession>A0AAD7QZP6</accession>
<dbReference type="PRINTS" id="PR00081">
    <property type="entry name" value="GDHRDH"/>
</dbReference>
<evidence type="ECO:0000256" key="2">
    <source>
        <dbReference type="ARBA" id="ARBA00023002"/>
    </source>
</evidence>
<name>A0AAD7QZP6_9ASCO</name>
<comment type="similarity">
    <text evidence="1">Belongs to the short-chain dehydrogenases/reductases (SDR) family.</text>
</comment>
<evidence type="ECO:0000313" key="4">
    <source>
        <dbReference type="Proteomes" id="UP001217417"/>
    </source>
</evidence>
<dbReference type="PANTHER" id="PTHR42901">
    <property type="entry name" value="ALCOHOL DEHYDROGENASE"/>
    <property type="match status" value="1"/>
</dbReference>
<comment type="caution">
    <text evidence="3">The sequence shown here is derived from an EMBL/GenBank/DDBJ whole genome shotgun (WGS) entry which is preliminary data.</text>
</comment>
<proteinExistence type="inferred from homology"/>
<gene>
    <name evidence="3" type="ORF">POJ06DRAFT_244335</name>
</gene>
<sequence length="313" mass="34342">MSDFEQLFKQLLQTNITKTIHREPYPAILPSRPELSQAGRVVLIPGGGTGVGHAIARSFVRASADTVLIIGRRPDVLATAGSRLEQEAKASGTNTKIVTRTCDVVNLAEVEAFWRDLAAQGITVDVLVANVAKSTEPKPILELGADEVWSQFEVNAKSPLYFTEKFYSQPGEKQKFLVNVSTQAIHATAHSGVALRPSYTLTKMAGTLLFQLIAQNVPPEKMQVISFHPGLIYTDGWKSMGVPLTPEQFDNDELCGAFAVWATTKEAEFLHGRFVWAAWDVEELSTGEVRKRIDEDPYYLRASIVGLNGGLQA</sequence>
<dbReference type="InterPro" id="IPR002347">
    <property type="entry name" value="SDR_fam"/>
</dbReference>